<dbReference type="Pfam" id="PF06824">
    <property type="entry name" value="Glyco_hydro_125"/>
    <property type="match status" value="1"/>
</dbReference>
<dbReference type="RefSeq" id="WP_093024365.1">
    <property type="nucleotide sequence ID" value="NZ_FPBK01000003.1"/>
</dbReference>
<dbReference type="PIRSF" id="PIRSF028846">
    <property type="entry name" value="UCP028846"/>
    <property type="match status" value="1"/>
</dbReference>
<dbReference type="PANTHER" id="PTHR31047:SF0">
    <property type="entry name" value="MEIOTICALLY UP-REGULATED GENE 157 PROTEIN"/>
    <property type="match status" value="1"/>
</dbReference>
<dbReference type="OrthoDB" id="181472at2"/>
<organism evidence="1 2">
    <name type="scientific">Pustulibacterium marinum</name>
    <dbReference type="NCBI Taxonomy" id="1224947"/>
    <lineage>
        <taxon>Bacteria</taxon>
        <taxon>Pseudomonadati</taxon>
        <taxon>Bacteroidota</taxon>
        <taxon>Flavobacteriia</taxon>
        <taxon>Flavobacteriales</taxon>
        <taxon>Flavobacteriaceae</taxon>
        <taxon>Pustulibacterium</taxon>
    </lineage>
</organism>
<dbReference type="GO" id="GO:0005975">
    <property type="term" value="P:carbohydrate metabolic process"/>
    <property type="evidence" value="ECO:0007669"/>
    <property type="project" value="InterPro"/>
</dbReference>
<dbReference type="InterPro" id="IPR012341">
    <property type="entry name" value="6hp_glycosidase-like_sf"/>
</dbReference>
<dbReference type="Proteomes" id="UP000199138">
    <property type="component" value="Unassembled WGS sequence"/>
</dbReference>
<evidence type="ECO:0000313" key="2">
    <source>
        <dbReference type="Proteomes" id="UP000199138"/>
    </source>
</evidence>
<evidence type="ECO:0000313" key="1">
    <source>
        <dbReference type="EMBL" id="SFU43296.1"/>
    </source>
</evidence>
<dbReference type="PANTHER" id="PTHR31047">
    <property type="entry name" value="MEIOTICALLY UP-REGULATED GENE 157 PROTEIN"/>
    <property type="match status" value="1"/>
</dbReference>
<proteinExistence type="predicted"/>
<reference evidence="1 2" key="1">
    <citation type="submission" date="2016-10" db="EMBL/GenBank/DDBJ databases">
        <authorList>
            <person name="de Groot N.N."/>
        </authorList>
    </citation>
    <scope>NUCLEOTIDE SEQUENCE [LARGE SCALE GENOMIC DNA]</scope>
    <source>
        <strain evidence="1 2">CGMCC 1.12333</strain>
    </source>
</reference>
<dbReference type="SMART" id="SM01149">
    <property type="entry name" value="DUF1237"/>
    <property type="match status" value="1"/>
</dbReference>
<dbReference type="InterPro" id="IPR008928">
    <property type="entry name" value="6-hairpin_glycosidase_sf"/>
</dbReference>
<dbReference type="InterPro" id="IPR008313">
    <property type="entry name" value="GH125"/>
</dbReference>
<keyword evidence="2" id="KW-1185">Reference proteome</keyword>
<dbReference type="Gene3D" id="1.50.10.10">
    <property type="match status" value="1"/>
</dbReference>
<evidence type="ECO:0008006" key="3">
    <source>
        <dbReference type="Google" id="ProtNLM"/>
    </source>
</evidence>
<accession>A0A1I7G4Z5</accession>
<dbReference type="STRING" id="1224947.SAMN05216480_103159"/>
<dbReference type="SUPFAM" id="SSF48208">
    <property type="entry name" value="Six-hairpin glycosidases"/>
    <property type="match status" value="1"/>
</dbReference>
<protein>
    <recommendedName>
        <fullName evidence="3">Meiotically up-regulated gene 157 (Mug157) protein</fullName>
    </recommendedName>
</protein>
<sequence>MKRRDFIKSNSLMLAGVTVAPHILNASILGDNFTSKRPPLKERNFTSKAVERTIKEVKKTIKNPELSWLFENCFPNTLDTTVEYKEINGKPDTFVITGDIHAMWLRDSSAQVWPYLSLTDEDDELKDLIAGVINRQTECILIDPYANAFNDGPTGSEWESDNTDMKPELHERKWEIDSLCYPIRLAYHYWKTTGDTSVFDSKWQEAMKLVVKTFKEQQRKEDKGPYSFMRKTEHDTDTMPGRGYGNPIKPVGLIASGFRPSDDACTFLFLIPSNFFAVTSLNQLDEIFTEVVKDHTFAKACKALADEVNDALKEYAIVSHGKYGNIFPFETDGYGNNLFMDDANVPSLLALPYLGAMPADDPIYKNTRDFVWSLDNPWFFKGTAAEGIGGPHKGVDLIWPMSITMKALTSTDDAEVKDCIETLIATHGGTGFMHEVFHKDDPKIFERPWFAWANTLFGELILKTYQERPHILKEI</sequence>
<name>A0A1I7G4Z5_9FLAO</name>
<dbReference type="AlphaFoldDB" id="A0A1I7G4Z5"/>
<dbReference type="EMBL" id="FPBK01000003">
    <property type="protein sequence ID" value="SFU43296.1"/>
    <property type="molecule type" value="Genomic_DNA"/>
</dbReference>
<gene>
    <name evidence="1" type="ORF">SAMN05216480_103159</name>
</gene>